<comment type="caution">
    <text evidence="8">The sequence shown here is derived from an EMBL/GenBank/DDBJ whole genome shotgun (WGS) entry which is preliminary data.</text>
</comment>
<dbReference type="PANTHER" id="PTHR30636">
    <property type="entry name" value="UPF0701 PROTEIN YICC"/>
    <property type="match status" value="1"/>
</dbReference>
<sequence length="271" mass="30832">MAEIRSVNHRFSEVMVRLPSGWMALEEPVKKEVRSVVKRGRADVFVTVEARLSAKEIKVNEQVAEKLVHAAKKLKEVLELEGTLTLAEIMQLPDVLQVKEEGFHPESHEQQVLQAVKSACASLKAMRIREGEALAKDLISRVKTLKGYVEEIGQRAPQVVEDYRKRLHLRLQDFLAEGVLNADRIAAEAAIFAERSDIQEELTRLRSHLDQFLHTLSQPEPVGRRLDFLLQEMNREVNTIGSKANDQVIGSRVVDCKSELEKMREQVQNIE</sequence>
<evidence type="ECO:0000313" key="9">
    <source>
        <dbReference type="Proteomes" id="UP000625210"/>
    </source>
</evidence>
<evidence type="ECO:0000256" key="1">
    <source>
        <dbReference type="ARBA" id="ARBA00001968"/>
    </source>
</evidence>
<accession>A0A8J2VDR3</accession>
<dbReference type="Pfam" id="PF08340">
    <property type="entry name" value="YicC-like_C"/>
    <property type="match status" value="1"/>
</dbReference>
<proteinExistence type="inferred from homology"/>
<dbReference type="InterPro" id="IPR013551">
    <property type="entry name" value="YicC-like_C"/>
</dbReference>
<protein>
    <recommendedName>
        <fullName evidence="10">YicC family protein</fullName>
    </recommendedName>
</protein>
<evidence type="ECO:0000256" key="5">
    <source>
        <dbReference type="ARBA" id="ARBA00035648"/>
    </source>
</evidence>
<keyword evidence="2" id="KW-0540">Nuclease</keyword>
<name>A0A8J2VDR3_9BACL</name>
<reference evidence="8" key="1">
    <citation type="journal article" date="2014" name="Int. J. Syst. Evol. Microbiol.">
        <title>Complete genome sequence of Corynebacterium casei LMG S-19264T (=DSM 44701T), isolated from a smear-ripened cheese.</title>
        <authorList>
            <consortium name="US DOE Joint Genome Institute (JGI-PGF)"/>
            <person name="Walter F."/>
            <person name="Albersmeier A."/>
            <person name="Kalinowski J."/>
            <person name="Ruckert C."/>
        </authorList>
    </citation>
    <scope>NUCLEOTIDE SEQUENCE</scope>
    <source>
        <strain evidence="8">CGMCC 1.15179</strain>
    </source>
</reference>
<gene>
    <name evidence="8" type="primary">yicC</name>
    <name evidence="8" type="ORF">GCM10011571_18250</name>
</gene>
<evidence type="ECO:0000259" key="7">
    <source>
        <dbReference type="Pfam" id="PF08340"/>
    </source>
</evidence>
<keyword evidence="4" id="KW-0378">Hydrolase</keyword>
<dbReference type="NCBIfam" id="TIGR00255">
    <property type="entry name" value="YicC/YloC family endoribonuclease"/>
    <property type="match status" value="1"/>
</dbReference>
<dbReference type="PANTHER" id="PTHR30636:SF3">
    <property type="entry name" value="UPF0701 PROTEIN YICC"/>
    <property type="match status" value="1"/>
</dbReference>
<evidence type="ECO:0000259" key="6">
    <source>
        <dbReference type="Pfam" id="PF03755"/>
    </source>
</evidence>
<dbReference type="InterPro" id="IPR013527">
    <property type="entry name" value="YicC-like_N"/>
</dbReference>
<keyword evidence="3" id="KW-0255">Endonuclease</keyword>
<dbReference type="EMBL" id="BMHQ01000005">
    <property type="protein sequence ID" value="GGE16914.1"/>
    <property type="molecule type" value="Genomic_DNA"/>
</dbReference>
<reference evidence="8" key="2">
    <citation type="submission" date="2020-09" db="EMBL/GenBank/DDBJ databases">
        <authorList>
            <person name="Sun Q."/>
            <person name="Zhou Y."/>
        </authorList>
    </citation>
    <scope>NUCLEOTIDE SEQUENCE</scope>
    <source>
        <strain evidence="8">CGMCC 1.15179</strain>
    </source>
</reference>
<evidence type="ECO:0000256" key="3">
    <source>
        <dbReference type="ARBA" id="ARBA00022759"/>
    </source>
</evidence>
<evidence type="ECO:0000256" key="2">
    <source>
        <dbReference type="ARBA" id="ARBA00022722"/>
    </source>
</evidence>
<dbReference type="Proteomes" id="UP000625210">
    <property type="component" value="Unassembled WGS sequence"/>
</dbReference>
<comment type="cofactor">
    <cofactor evidence="1">
        <name>a divalent metal cation</name>
        <dbReference type="ChEBI" id="CHEBI:60240"/>
    </cofactor>
</comment>
<feature type="domain" description="Endoribonuclease YicC-like C-terminal" evidence="7">
    <location>
        <begin position="153"/>
        <end position="271"/>
    </location>
</feature>
<dbReference type="GO" id="GO:0004521">
    <property type="term" value="F:RNA endonuclease activity"/>
    <property type="evidence" value="ECO:0007669"/>
    <property type="project" value="InterPro"/>
</dbReference>
<dbReference type="AlphaFoldDB" id="A0A8J2VDR3"/>
<dbReference type="GO" id="GO:0016787">
    <property type="term" value="F:hydrolase activity"/>
    <property type="evidence" value="ECO:0007669"/>
    <property type="project" value="UniProtKB-KW"/>
</dbReference>
<evidence type="ECO:0008006" key="10">
    <source>
        <dbReference type="Google" id="ProtNLM"/>
    </source>
</evidence>
<comment type="similarity">
    <text evidence="5">Belongs to the YicC/YloC family.</text>
</comment>
<feature type="domain" description="Endoribonuclease YicC-like N-terminal" evidence="6">
    <location>
        <begin position="2"/>
        <end position="135"/>
    </location>
</feature>
<dbReference type="InterPro" id="IPR005229">
    <property type="entry name" value="YicC/YloC-like"/>
</dbReference>
<evidence type="ECO:0000313" key="8">
    <source>
        <dbReference type="EMBL" id="GGE16914.1"/>
    </source>
</evidence>
<organism evidence="8 9">
    <name type="scientific">Marinithermofilum abyssi</name>
    <dbReference type="NCBI Taxonomy" id="1571185"/>
    <lineage>
        <taxon>Bacteria</taxon>
        <taxon>Bacillati</taxon>
        <taxon>Bacillota</taxon>
        <taxon>Bacilli</taxon>
        <taxon>Bacillales</taxon>
        <taxon>Thermoactinomycetaceae</taxon>
        <taxon>Marinithermofilum</taxon>
    </lineage>
</organism>
<keyword evidence="9" id="KW-1185">Reference proteome</keyword>
<dbReference type="Pfam" id="PF03755">
    <property type="entry name" value="YicC-like_N"/>
    <property type="match status" value="1"/>
</dbReference>
<evidence type="ECO:0000256" key="4">
    <source>
        <dbReference type="ARBA" id="ARBA00022801"/>
    </source>
</evidence>